<evidence type="ECO:0000256" key="7">
    <source>
        <dbReference type="ARBA" id="ARBA00023132"/>
    </source>
</evidence>
<feature type="compositionally biased region" description="Polar residues" evidence="11">
    <location>
        <begin position="39"/>
        <end position="48"/>
    </location>
</feature>
<keyword evidence="3" id="KW-0813">Transport</keyword>
<evidence type="ECO:0000313" key="13">
    <source>
        <dbReference type="Proteomes" id="UP000322245"/>
    </source>
</evidence>
<dbReference type="InterPro" id="IPR038506">
    <property type="entry name" value="GLE1-like_sf"/>
</dbReference>
<feature type="region of interest" description="Disordered" evidence="11">
    <location>
        <begin position="326"/>
        <end position="357"/>
    </location>
</feature>
<feature type="compositionally biased region" description="Basic and acidic residues" evidence="11">
    <location>
        <begin position="80"/>
        <end position="91"/>
    </location>
</feature>
<feature type="compositionally biased region" description="Low complexity" evidence="11">
    <location>
        <begin position="110"/>
        <end position="125"/>
    </location>
</feature>
<keyword evidence="8" id="KW-0539">Nucleus</keyword>
<keyword evidence="4" id="KW-0509">mRNA transport</keyword>
<dbReference type="GO" id="GO:0000822">
    <property type="term" value="F:inositol hexakisphosphate binding"/>
    <property type="evidence" value="ECO:0007669"/>
    <property type="project" value="TreeGrafter"/>
</dbReference>
<dbReference type="PANTHER" id="PTHR12960:SF0">
    <property type="entry name" value="MRNA EXPORT FACTOR GLE1"/>
    <property type="match status" value="1"/>
</dbReference>
<evidence type="ECO:0000256" key="6">
    <source>
        <dbReference type="ARBA" id="ARBA00023010"/>
    </source>
</evidence>
<dbReference type="GO" id="GO:0031369">
    <property type="term" value="F:translation initiation factor binding"/>
    <property type="evidence" value="ECO:0007669"/>
    <property type="project" value="TreeGrafter"/>
</dbReference>
<dbReference type="Gene3D" id="1.25.40.510">
    <property type="entry name" value="GLE1-like"/>
    <property type="match status" value="1"/>
</dbReference>
<comment type="similarity">
    <text evidence="2">Belongs to the GLE1 family.</text>
</comment>
<dbReference type="GO" id="GO:0044614">
    <property type="term" value="C:nuclear pore cytoplasmic filaments"/>
    <property type="evidence" value="ECO:0007669"/>
    <property type="project" value="TreeGrafter"/>
</dbReference>
<gene>
    <name evidence="12" type="ORF">B9479_003274</name>
</gene>
<evidence type="ECO:0000256" key="5">
    <source>
        <dbReference type="ARBA" id="ARBA00022927"/>
    </source>
</evidence>
<dbReference type="GO" id="GO:0016973">
    <property type="term" value="P:poly(A)+ mRNA export from nucleus"/>
    <property type="evidence" value="ECO:0007669"/>
    <property type="project" value="InterPro"/>
</dbReference>
<sequence>MRFALEDVDSDSDYDILAPVHASVYSDDDDDSVDGLGWVNTQPRSSLGRSLRAALDSSDDETTASDGSIEFIGFGGRSGKGKERETDHELNAELDSEDEVEFMGFGAGPSCPRSGMSSRKSSSRSQPWNVFGSSSQKKSLSQSHAPALLRNSLLTRSATSIPSKTKTDLADALRDEDGYEGWVKKTELDAWRDNQRRVALQRSQIRDISSNARQKIQSLQQVQMSREAEEMSQMLEGLVIRHRKEEEELQRTFKEREKALWEDIDGVIKAAEKQYAEAEARAAADAQAVAKKEKEEQDAKIAAAERLALAQKAEVERRAKELALKEQQARSAKEAEERQRQEAEEKAQLESRRKDKKGEAGAMWRQYVEKQQWIKSEVIEAVKADKPTMTALNKSKRMMTRWLGQTLNTKESVTKIASLRLTNDIHDILVQHLPTWPTTASPIVLNNDIPRPYAYLLSHISKVLISQAQSEITSKPASAYPLGKIVYGLMLRGHAALGDILFARFVKKCPWVVPFYPARQPNQSREEYEQSTGRGTDESSHEYISRMSFLSTLFFAILQTPIPSLISTLPTPLPTPQQLEQLIPVPMRLSYAWTWMALALRDPMPASPPIATLMTTWLEIALAECISVYGRIQTDKIREVLEREGLQGGGLKGDGGMALDKLEFVLDRWRKGDDMALKGKDWAA</sequence>
<evidence type="ECO:0000256" key="10">
    <source>
        <dbReference type="ARBA" id="ARBA00029983"/>
    </source>
</evidence>
<name>A0A5D3AYV0_9TREE</name>
<dbReference type="Pfam" id="PF07817">
    <property type="entry name" value="GLE1"/>
    <property type="match status" value="1"/>
</dbReference>
<comment type="caution">
    <text evidence="12">The sequence shown here is derived from an EMBL/GenBank/DDBJ whole genome shotgun (WGS) entry which is preliminary data.</text>
</comment>
<accession>A0A5D3AYV0</accession>
<evidence type="ECO:0000256" key="8">
    <source>
        <dbReference type="ARBA" id="ARBA00023242"/>
    </source>
</evidence>
<keyword evidence="6" id="KW-0811">Translocation</keyword>
<dbReference type="EMBL" id="NIDF01000030">
    <property type="protein sequence ID" value="TYJ56032.1"/>
    <property type="molecule type" value="Genomic_DNA"/>
</dbReference>
<evidence type="ECO:0000256" key="4">
    <source>
        <dbReference type="ARBA" id="ARBA00022816"/>
    </source>
</evidence>
<evidence type="ECO:0000313" key="12">
    <source>
        <dbReference type="EMBL" id="TYJ56032.1"/>
    </source>
</evidence>
<dbReference type="AlphaFoldDB" id="A0A5D3AYV0"/>
<dbReference type="PANTHER" id="PTHR12960">
    <property type="entry name" value="GLE-1-RELATED"/>
    <property type="match status" value="1"/>
</dbReference>
<evidence type="ECO:0000256" key="11">
    <source>
        <dbReference type="SAM" id="MobiDB-lite"/>
    </source>
</evidence>
<keyword evidence="13" id="KW-1185">Reference proteome</keyword>
<evidence type="ECO:0000256" key="3">
    <source>
        <dbReference type="ARBA" id="ARBA00022448"/>
    </source>
</evidence>
<comment type="subcellular location">
    <subcellularLocation>
        <location evidence="1">Nucleus</location>
        <location evidence="1">Nuclear pore complex</location>
    </subcellularLocation>
</comment>
<organism evidence="12 13">
    <name type="scientific">Cryptococcus floricola</name>
    <dbReference type="NCBI Taxonomy" id="2591691"/>
    <lineage>
        <taxon>Eukaryota</taxon>
        <taxon>Fungi</taxon>
        <taxon>Dikarya</taxon>
        <taxon>Basidiomycota</taxon>
        <taxon>Agaricomycotina</taxon>
        <taxon>Tremellomycetes</taxon>
        <taxon>Tremellales</taxon>
        <taxon>Cryptococcaceae</taxon>
        <taxon>Cryptococcus</taxon>
    </lineage>
</organism>
<dbReference type="Proteomes" id="UP000322245">
    <property type="component" value="Unassembled WGS sequence"/>
</dbReference>
<evidence type="ECO:0000256" key="9">
    <source>
        <dbReference type="ARBA" id="ARBA00026227"/>
    </source>
</evidence>
<feature type="compositionally biased region" description="Low complexity" evidence="11">
    <location>
        <begin position="133"/>
        <end position="143"/>
    </location>
</feature>
<dbReference type="GO" id="GO:0005543">
    <property type="term" value="F:phospholipid binding"/>
    <property type="evidence" value="ECO:0007669"/>
    <property type="project" value="TreeGrafter"/>
</dbReference>
<keyword evidence="5" id="KW-0653">Protein transport</keyword>
<protein>
    <recommendedName>
        <fullName evidence="9">mRNA export factor GLE1</fullName>
    </recommendedName>
    <alternativeName>
        <fullName evidence="10">Nucleoporin GLE1</fullName>
    </alternativeName>
</protein>
<evidence type="ECO:0000256" key="1">
    <source>
        <dbReference type="ARBA" id="ARBA00004567"/>
    </source>
</evidence>
<proteinExistence type="inferred from homology"/>
<reference evidence="12 13" key="1">
    <citation type="submission" date="2017-05" db="EMBL/GenBank/DDBJ databases">
        <title>The Genome Sequence of Tsuchiyaea wingfieldii DSM 27421.</title>
        <authorList>
            <person name="Cuomo C."/>
            <person name="Passer A."/>
            <person name="Billmyre B."/>
            <person name="Heitman J."/>
        </authorList>
    </citation>
    <scope>NUCLEOTIDE SEQUENCE [LARGE SCALE GENOMIC DNA]</scope>
    <source>
        <strain evidence="12 13">DSM 27421</strain>
    </source>
</reference>
<evidence type="ECO:0000256" key="2">
    <source>
        <dbReference type="ARBA" id="ARBA00011056"/>
    </source>
</evidence>
<dbReference type="GO" id="GO:0015031">
    <property type="term" value="P:protein transport"/>
    <property type="evidence" value="ECO:0007669"/>
    <property type="project" value="UniProtKB-KW"/>
</dbReference>
<feature type="compositionally biased region" description="Acidic residues" evidence="11">
    <location>
        <begin position="92"/>
        <end position="101"/>
    </location>
</feature>
<dbReference type="InterPro" id="IPR012476">
    <property type="entry name" value="GLE1"/>
</dbReference>
<dbReference type="GO" id="GO:0005737">
    <property type="term" value="C:cytoplasm"/>
    <property type="evidence" value="ECO:0007669"/>
    <property type="project" value="TreeGrafter"/>
</dbReference>
<feature type="region of interest" description="Disordered" evidence="11">
    <location>
        <begin position="25"/>
        <end position="144"/>
    </location>
</feature>
<keyword evidence="7" id="KW-0906">Nuclear pore complex</keyword>